<dbReference type="Pfam" id="PF14492">
    <property type="entry name" value="EFG_III"/>
    <property type="match status" value="1"/>
</dbReference>
<dbReference type="Gene3D" id="2.40.30.10">
    <property type="entry name" value="Translation factors"/>
    <property type="match status" value="1"/>
</dbReference>
<dbReference type="Gene3D" id="3.40.50.300">
    <property type="entry name" value="P-loop containing nucleotide triphosphate hydrolases"/>
    <property type="match status" value="1"/>
</dbReference>
<dbReference type="OrthoDB" id="3492050at2"/>
<dbReference type="GO" id="GO:0005525">
    <property type="term" value="F:GTP binding"/>
    <property type="evidence" value="ECO:0007669"/>
    <property type="project" value="UniProtKB-KW"/>
</dbReference>
<evidence type="ECO:0000256" key="3">
    <source>
        <dbReference type="ARBA" id="ARBA00073322"/>
    </source>
</evidence>
<dbReference type="SUPFAM" id="SSF52540">
    <property type="entry name" value="P-loop containing nucleoside triphosphate hydrolases"/>
    <property type="match status" value="1"/>
</dbReference>
<dbReference type="AlphaFoldDB" id="D6Y2D8"/>
<dbReference type="InterPro" id="IPR047872">
    <property type="entry name" value="EFG_IV"/>
</dbReference>
<dbReference type="InterPro" id="IPR009000">
    <property type="entry name" value="Transl_B-barrel_sf"/>
</dbReference>
<organism evidence="5 6">
    <name type="scientific">Thermobispora bispora (strain ATCC 19993 / DSM 43833 / CBS 139.67 / JCM 10125 / KCTC 9307 / NBRC 14880 / R51)</name>
    <dbReference type="NCBI Taxonomy" id="469371"/>
    <lineage>
        <taxon>Bacteria</taxon>
        <taxon>Bacillati</taxon>
        <taxon>Actinomycetota</taxon>
        <taxon>Actinomycetes</taxon>
        <taxon>Streptosporangiales</taxon>
        <taxon>Streptosporangiaceae</taxon>
        <taxon>Thermobispora</taxon>
    </lineage>
</organism>
<dbReference type="GO" id="GO:0003746">
    <property type="term" value="F:translation elongation factor activity"/>
    <property type="evidence" value="ECO:0007669"/>
    <property type="project" value="InterPro"/>
</dbReference>
<dbReference type="InterPro" id="IPR035647">
    <property type="entry name" value="EFG_III/V"/>
</dbReference>
<dbReference type="GO" id="GO:0032790">
    <property type="term" value="P:ribosome disassembly"/>
    <property type="evidence" value="ECO:0007669"/>
    <property type="project" value="TreeGrafter"/>
</dbReference>
<evidence type="ECO:0000259" key="4">
    <source>
        <dbReference type="PROSITE" id="PS51722"/>
    </source>
</evidence>
<keyword evidence="2" id="KW-0342">GTP-binding</keyword>
<dbReference type="RefSeq" id="WP_013132320.1">
    <property type="nucleotide sequence ID" value="NC_014165.1"/>
</dbReference>
<feature type="domain" description="Tr-type G" evidence="4">
    <location>
        <begin position="23"/>
        <end position="290"/>
    </location>
</feature>
<dbReference type="PRINTS" id="PR00315">
    <property type="entry name" value="ELONGATNFCT"/>
</dbReference>
<dbReference type="InterPro" id="IPR000640">
    <property type="entry name" value="EFG_V-like"/>
</dbReference>
<dbReference type="FunFam" id="3.30.230.10:FF:000003">
    <property type="entry name" value="Elongation factor G"/>
    <property type="match status" value="1"/>
</dbReference>
<dbReference type="CDD" id="cd16262">
    <property type="entry name" value="EFG_III"/>
    <property type="match status" value="1"/>
</dbReference>
<proteinExistence type="predicted"/>
<evidence type="ECO:0000313" key="5">
    <source>
        <dbReference type="EMBL" id="ADG88787.1"/>
    </source>
</evidence>
<dbReference type="Pfam" id="PF22042">
    <property type="entry name" value="EF-G_D2"/>
    <property type="match status" value="1"/>
</dbReference>
<dbReference type="InterPro" id="IPR000795">
    <property type="entry name" value="T_Tr_GTP-bd_dom"/>
</dbReference>
<dbReference type="Pfam" id="PF03764">
    <property type="entry name" value="EFG_IV"/>
    <property type="match status" value="1"/>
</dbReference>
<dbReference type="KEGG" id="tbi:Tbis_2075"/>
<dbReference type="InterPro" id="IPR041095">
    <property type="entry name" value="EFG_II"/>
</dbReference>
<dbReference type="Gene3D" id="3.30.70.870">
    <property type="entry name" value="Elongation Factor G (Translational Gtpase), domain 3"/>
    <property type="match status" value="1"/>
</dbReference>
<dbReference type="eggNOG" id="COG0480">
    <property type="taxonomic scope" value="Bacteria"/>
</dbReference>
<dbReference type="InterPro" id="IPR005225">
    <property type="entry name" value="Small_GTP-bd"/>
</dbReference>
<dbReference type="NCBIfam" id="NF009381">
    <property type="entry name" value="PRK12740.1-5"/>
    <property type="match status" value="1"/>
</dbReference>
<dbReference type="SUPFAM" id="SSF50447">
    <property type="entry name" value="Translation proteins"/>
    <property type="match status" value="1"/>
</dbReference>
<dbReference type="Gene3D" id="3.30.70.240">
    <property type="match status" value="1"/>
</dbReference>
<protein>
    <recommendedName>
        <fullName evidence="3">Elongation factor G-like protein</fullName>
    </recommendedName>
</protein>
<gene>
    <name evidence="5" type="ordered locus">Tbis_2075</name>
</gene>
<dbReference type="STRING" id="469371.Tbis_2075"/>
<accession>D6Y2D8</accession>
<dbReference type="Proteomes" id="UP000006640">
    <property type="component" value="Chromosome"/>
</dbReference>
<dbReference type="HOGENOM" id="CLU_002794_4_2_11"/>
<dbReference type="InterPro" id="IPR020568">
    <property type="entry name" value="Ribosomal_Su5_D2-typ_SF"/>
</dbReference>
<dbReference type="SUPFAM" id="SSF54980">
    <property type="entry name" value="EF-G C-terminal domain-like"/>
    <property type="match status" value="2"/>
</dbReference>
<dbReference type="InterPro" id="IPR027417">
    <property type="entry name" value="P-loop_NTPase"/>
</dbReference>
<evidence type="ECO:0000256" key="2">
    <source>
        <dbReference type="ARBA" id="ARBA00023134"/>
    </source>
</evidence>
<dbReference type="GO" id="GO:0003924">
    <property type="term" value="F:GTPase activity"/>
    <property type="evidence" value="ECO:0007669"/>
    <property type="project" value="InterPro"/>
</dbReference>
<sequence length="708" mass="76374">MAERSTGATQGAAGRAPTADRPDMVRNVVLVGHSGSGKTTLVEALLAETGVIQRPGRVEDGTTVSDYDEVEVRQKRSVNLAVAPTVFNGIKINLLDTPGYADFIGDLRAGLRAADAALFVISAADGVDGLTKMLWEECALVGMPRAVVISKIDHQRADFDGTLAQCRDGFGEGIAPVYLPVDGTGLLSLVSRRFIDYSGGTRTERDPDPGQLDLIERYRGDLIEQIIQESEDESLMDRYLAGEEIDDESLITDLEKAVARGSFYPVLAAAPGVGMQEILELITKGFPSPLEHPLPEITTIDGRPVEGLTADPEGPLVAEVVKTTSDPYVGRISLVRVFSGTLRPDMTVHVSGHGLADRGHEDHDVDERIGTLSSPLGKTQRTIGKCVAGDICAIAKLSRAETGDTLSAKDRPLLMAPWQMPEPLLPVAIEPRSKADEDKLGQALSRLVAEDPTLRLEHNAETHQLVLWCMGEAHSDVLLDRLSRRYGVQVDRTEVRVPLRETFAGKAQGMGRNVKQTGGHGQYAICHIEVEPLPAGSGFEFIDKIVGGVIPRQFIPSVEKGIRAQMERGVLAGYPMVDIQVTLYDGKSHPVDSSDMAFQIAGQLALKDAASKTQVILLEPVDEVSVLIPDEYVGAIMSDLSARRGRVLGTEPVGTGRTVVRAEVPQLEITRYAVDLRSLSQGTGTFTRSFLRYEPLPAHLAAKVTQAA</sequence>
<evidence type="ECO:0000256" key="1">
    <source>
        <dbReference type="ARBA" id="ARBA00022741"/>
    </source>
</evidence>
<dbReference type="PANTHER" id="PTHR43261">
    <property type="entry name" value="TRANSLATION ELONGATION FACTOR G-RELATED"/>
    <property type="match status" value="1"/>
</dbReference>
<dbReference type="Pfam" id="PF00009">
    <property type="entry name" value="GTP_EFTU"/>
    <property type="match status" value="1"/>
</dbReference>
<dbReference type="InterPro" id="IPR005517">
    <property type="entry name" value="Transl_elong_EFG/EF2_IV"/>
</dbReference>
<dbReference type="CDD" id="cd03713">
    <property type="entry name" value="EFG_mtEFG_C"/>
    <property type="match status" value="1"/>
</dbReference>
<dbReference type="EMBL" id="CP001874">
    <property type="protein sequence ID" value="ADG88787.1"/>
    <property type="molecule type" value="Genomic_DNA"/>
</dbReference>
<dbReference type="Gene3D" id="3.30.230.10">
    <property type="match status" value="1"/>
</dbReference>
<dbReference type="SMART" id="SM00838">
    <property type="entry name" value="EFG_C"/>
    <property type="match status" value="1"/>
</dbReference>
<keyword evidence="1" id="KW-0547">Nucleotide-binding</keyword>
<dbReference type="CDD" id="cd04170">
    <property type="entry name" value="EF-G_bact"/>
    <property type="match status" value="1"/>
</dbReference>
<dbReference type="Pfam" id="PF00679">
    <property type="entry name" value="EFG_C"/>
    <property type="match status" value="1"/>
</dbReference>
<dbReference type="FunFam" id="3.30.70.240:FF:000001">
    <property type="entry name" value="Elongation factor G"/>
    <property type="match status" value="1"/>
</dbReference>
<dbReference type="InterPro" id="IPR009022">
    <property type="entry name" value="EFG_III"/>
</dbReference>
<dbReference type="SMART" id="SM00889">
    <property type="entry name" value="EFG_IV"/>
    <property type="match status" value="1"/>
</dbReference>
<name>D6Y2D8_THEBD</name>
<dbReference type="InterPro" id="IPR035649">
    <property type="entry name" value="EFG_V"/>
</dbReference>
<dbReference type="InterPro" id="IPR053905">
    <property type="entry name" value="EF-G-like_DII"/>
</dbReference>
<evidence type="ECO:0000313" key="6">
    <source>
        <dbReference type="Proteomes" id="UP000006640"/>
    </source>
</evidence>
<dbReference type="FunFam" id="2.40.30.10:FF:000151">
    <property type="entry name" value="Translation elongation factor EF-G"/>
    <property type="match status" value="1"/>
</dbReference>
<dbReference type="PROSITE" id="PS51722">
    <property type="entry name" value="G_TR_2"/>
    <property type="match status" value="1"/>
</dbReference>
<dbReference type="InterPro" id="IPR014721">
    <property type="entry name" value="Ribsml_uS5_D2-typ_fold_subgr"/>
</dbReference>
<dbReference type="PANTHER" id="PTHR43261:SF6">
    <property type="entry name" value="ELONGATION FACTOR G-LIKE PROTEIN"/>
    <property type="match status" value="1"/>
</dbReference>
<keyword evidence="6" id="KW-1185">Reference proteome</keyword>
<dbReference type="CDD" id="cd01434">
    <property type="entry name" value="EFG_mtEFG1_IV"/>
    <property type="match status" value="1"/>
</dbReference>
<reference evidence="5 6" key="1">
    <citation type="submission" date="2010-01" db="EMBL/GenBank/DDBJ databases">
        <title>The complete genome of Thermobispora bispora DSM 43833.</title>
        <authorList>
            <consortium name="US DOE Joint Genome Institute (JGI-PGF)"/>
            <person name="Lucas S."/>
            <person name="Copeland A."/>
            <person name="Lapidus A."/>
            <person name="Glavina del Rio T."/>
            <person name="Dalin E."/>
            <person name="Tice H."/>
            <person name="Bruce D."/>
            <person name="Goodwin L."/>
            <person name="Pitluck S."/>
            <person name="Kyrpides N."/>
            <person name="Mavromatis K."/>
            <person name="Ivanova N."/>
            <person name="Mikhailova N."/>
            <person name="Chertkov O."/>
            <person name="Brettin T."/>
            <person name="Detter J.C."/>
            <person name="Han C."/>
            <person name="Larimer F."/>
            <person name="Land M."/>
            <person name="Hauser L."/>
            <person name="Markowitz V."/>
            <person name="Cheng J.-F."/>
            <person name="Hugenholtz P."/>
            <person name="Woyke T."/>
            <person name="Wu D."/>
            <person name="Jando M."/>
            <person name="Schneider S."/>
            <person name="Klenk H.-P."/>
            <person name="Eisen J.A."/>
        </authorList>
    </citation>
    <scope>NUCLEOTIDE SEQUENCE [LARGE SCALE GENOMIC DNA]</scope>
    <source>
        <strain evidence="6">ATCC 19993 / DSM 43833 / CBS 139.67 / JCM 10125 / KCTC 9307 / NBRC 14880 / R51</strain>
    </source>
</reference>
<dbReference type="NCBIfam" id="NF009377">
    <property type="entry name" value="PRK12740.1-1"/>
    <property type="match status" value="1"/>
</dbReference>
<dbReference type="SUPFAM" id="SSF54211">
    <property type="entry name" value="Ribosomal protein S5 domain 2-like"/>
    <property type="match status" value="1"/>
</dbReference>
<dbReference type="NCBIfam" id="TIGR00231">
    <property type="entry name" value="small_GTP"/>
    <property type="match status" value="1"/>
</dbReference>